<gene>
    <name evidence="4" type="ORF">NCTC13100_01192</name>
</gene>
<evidence type="ECO:0000259" key="2">
    <source>
        <dbReference type="Pfam" id="PF00675"/>
    </source>
</evidence>
<accession>A0A379DI32</accession>
<evidence type="ECO:0000256" key="1">
    <source>
        <dbReference type="ARBA" id="ARBA00007261"/>
    </source>
</evidence>
<dbReference type="InterPro" id="IPR050361">
    <property type="entry name" value="MPP/UQCRC_Complex"/>
</dbReference>
<dbReference type="PANTHER" id="PTHR11851">
    <property type="entry name" value="METALLOPROTEASE"/>
    <property type="match status" value="1"/>
</dbReference>
<keyword evidence="4" id="KW-0378">Hydrolase</keyword>
<dbReference type="EMBL" id="UGTI01000001">
    <property type="protein sequence ID" value="SUB78040.1"/>
    <property type="molecule type" value="Genomic_DNA"/>
</dbReference>
<comment type="similarity">
    <text evidence="1">Belongs to the peptidase M16 family.</text>
</comment>
<sequence length="408" mass="46919">MEYITEILPSGLKIAYFPDQSEVTYLGYGIGVGSRHENNREHGLAHFTEHMLFKGTGKRSAKQIIFRMEEVGADLNAFTTKEETFLYAAFSKRHLNRAMELMSDIVLHSAYPEKELQKEKEVIIDEINSYKDTPAELIYDEFENLLFKGRPLGHNILGTEQSVRRVQPASGRQFLAKHYRPDNMLLFVMGQVDFERLIEQASYYFPSKDPVPRREAVKRKPFVHPCGQTIRRRKDTYQHHTMIGNLAYAMNDKRRYALSLMTNILGGPGMNSQLNMLLREENGLVYNVEAGYTAYSDTGVFHIYYGCAKQNAAYTKKLVLEALEQFICRPLTEQELTAAKQQLKGQLAISNDNRENVFLSMGKSLMHFEHFNSLPELYLRIDSITADDIFEVAREVLNPARLLTLEYA</sequence>
<evidence type="ECO:0000313" key="4">
    <source>
        <dbReference type="EMBL" id="SUB78040.1"/>
    </source>
</evidence>
<evidence type="ECO:0000313" key="5">
    <source>
        <dbReference type="Proteomes" id="UP000254263"/>
    </source>
</evidence>
<dbReference type="InterPro" id="IPR011765">
    <property type="entry name" value="Pept_M16_N"/>
</dbReference>
<dbReference type="Pfam" id="PF00675">
    <property type="entry name" value="Peptidase_M16"/>
    <property type="match status" value="1"/>
</dbReference>
<dbReference type="GO" id="GO:0008233">
    <property type="term" value="F:peptidase activity"/>
    <property type="evidence" value="ECO:0007669"/>
    <property type="project" value="UniProtKB-KW"/>
</dbReference>
<protein>
    <submittedName>
        <fullName evidence="4">Protease3</fullName>
    </submittedName>
</protein>
<proteinExistence type="inferred from homology"/>
<dbReference type="SUPFAM" id="SSF63411">
    <property type="entry name" value="LuxS/MPP-like metallohydrolase"/>
    <property type="match status" value="2"/>
</dbReference>
<name>A0A379DI32_9PORP</name>
<dbReference type="AlphaFoldDB" id="A0A379DI32"/>
<organism evidence="4 5">
    <name type="scientific">Porphyromonas macacae</name>
    <dbReference type="NCBI Taxonomy" id="28115"/>
    <lineage>
        <taxon>Bacteria</taxon>
        <taxon>Pseudomonadati</taxon>
        <taxon>Bacteroidota</taxon>
        <taxon>Bacteroidia</taxon>
        <taxon>Bacteroidales</taxon>
        <taxon>Porphyromonadaceae</taxon>
        <taxon>Porphyromonas</taxon>
    </lineage>
</organism>
<dbReference type="InterPro" id="IPR007863">
    <property type="entry name" value="Peptidase_M16_C"/>
</dbReference>
<dbReference type="GO" id="GO:0046872">
    <property type="term" value="F:metal ion binding"/>
    <property type="evidence" value="ECO:0007669"/>
    <property type="project" value="InterPro"/>
</dbReference>
<dbReference type="GO" id="GO:0006508">
    <property type="term" value="P:proteolysis"/>
    <property type="evidence" value="ECO:0007669"/>
    <property type="project" value="UniProtKB-KW"/>
</dbReference>
<keyword evidence="4" id="KW-0645">Protease</keyword>
<dbReference type="RefSeq" id="WP_018361245.1">
    <property type="nucleotide sequence ID" value="NZ_UGTI01000001.1"/>
</dbReference>
<reference evidence="4 5" key="1">
    <citation type="submission" date="2018-06" db="EMBL/GenBank/DDBJ databases">
        <authorList>
            <consortium name="Pathogen Informatics"/>
            <person name="Doyle S."/>
        </authorList>
    </citation>
    <scope>NUCLEOTIDE SEQUENCE [LARGE SCALE GENOMIC DNA]</scope>
    <source>
        <strain evidence="4 5">NCTC13100</strain>
    </source>
</reference>
<dbReference type="Proteomes" id="UP000254263">
    <property type="component" value="Unassembled WGS sequence"/>
</dbReference>
<feature type="domain" description="Peptidase M16 N-terminal" evidence="2">
    <location>
        <begin position="21"/>
        <end position="159"/>
    </location>
</feature>
<evidence type="ECO:0000259" key="3">
    <source>
        <dbReference type="Pfam" id="PF05193"/>
    </source>
</evidence>
<dbReference type="Pfam" id="PF05193">
    <property type="entry name" value="Peptidase_M16_C"/>
    <property type="match status" value="1"/>
</dbReference>
<dbReference type="PANTHER" id="PTHR11851:SF49">
    <property type="entry name" value="MITOCHONDRIAL-PROCESSING PEPTIDASE SUBUNIT ALPHA"/>
    <property type="match status" value="1"/>
</dbReference>
<dbReference type="Gene3D" id="3.30.830.10">
    <property type="entry name" value="Metalloenzyme, LuxS/M16 peptidase-like"/>
    <property type="match status" value="2"/>
</dbReference>
<feature type="domain" description="Peptidase M16 C-terminal" evidence="3">
    <location>
        <begin position="172"/>
        <end position="343"/>
    </location>
</feature>
<dbReference type="InterPro" id="IPR011249">
    <property type="entry name" value="Metalloenz_LuxS/M16"/>
</dbReference>